<dbReference type="RefSeq" id="WP_150079515.1">
    <property type="nucleotide sequence ID" value="NZ_VWOX01000023.1"/>
</dbReference>
<organism evidence="1 2">
    <name type="scientific">Roseiconus nitratireducens</name>
    <dbReference type="NCBI Taxonomy" id="2605748"/>
    <lineage>
        <taxon>Bacteria</taxon>
        <taxon>Pseudomonadati</taxon>
        <taxon>Planctomycetota</taxon>
        <taxon>Planctomycetia</taxon>
        <taxon>Pirellulales</taxon>
        <taxon>Pirellulaceae</taxon>
        <taxon>Roseiconus</taxon>
    </lineage>
</organism>
<name>A0A5M6CYD5_9BACT</name>
<reference evidence="1 2" key="1">
    <citation type="submission" date="2019-08" db="EMBL/GenBank/DDBJ databases">
        <authorList>
            <person name="Dhanesh K."/>
            <person name="Kumar G."/>
            <person name="Sasikala C."/>
            <person name="Venkata Ramana C."/>
        </authorList>
    </citation>
    <scope>NUCLEOTIDE SEQUENCE [LARGE SCALE GENOMIC DNA]</scope>
    <source>
        <strain evidence="1 2">JC645</strain>
    </source>
</reference>
<dbReference type="AlphaFoldDB" id="A0A5M6CYD5"/>
<comment type="caution">
    <text evidence="1">The sequence shown here is derived from an EMBL/GenBank/DDBJ whole genome shotgun (WGS) entry which is preliminary data.</text>
</comment>
<dbReference type="EMBL" id="VWOX01000023">
    <property type="protein sequence ID" value="KAA5539002.1"/>
    <property type="molecule type" value="Genomic_DNA"/>
</dbReference>
<evidence type="ECO:0000313" key="2">
    <source>
        <dbReference type="Proteomes" id="UP000324479"/>
    </source>
</evidence>
<sequence>MIARTPRERELYEARLKLQRDEQSRLDAALDRGRLIGRVQLLESLLGQETSSTDALKARSVEELQALEADLQRRLRERDLG</sequence>
<accession>A0A5M6CYD5</accession>
<keyword evidence="2" id="KW-1185">Reference proteome</keyword>
<evidence type="ECO:0000313" key="1">
    <source>
        <dbReference type="EMBL" id="KAA5539002.1"/>
    </source>
</evidence>
<gene>
    <name evidence="1" type="ORF">FYK55_25745</name>
</gene>
<proteinExistence type="predicted"/>
<dbReference type="Proteomes" id="UP000324479">
    <property type="component" value="Unassembled WGS sequence"/>
</dbReference>
<protein>
    <submittedName>
        <fullName evidence="1">Uncharacterized protein</fullName>
    </submittedName>
</protein>